<accession>A0A7S2TBW3</accession>
<gene>
    <name evidence="2" type="ORF">PMIC02512_LOCUS2305</name>
</gene>
<name>A0A7S2TBW3_PROMC</name>
<proteinExistence type="predicted"/>
<keyword evidence="1" id="KW-0472">Membrane</keyword>
<protein>
    <submittedName>
        <fullName evidence="2">Uncharacterized protein</fullName>
    </submittedName>
</protein>
<sequence>MSQNGYGCSLRNGMTVFFFFFFFFFFLFASLYDMWLRGEKHKSLQAQRARRKRGPNRRPWRQLQALSVPISLTVPTSMPYFLMTLRSCNMSNSTVASLPAKSMIAFFPPGWGDRKSVTSYTTPPTMHQQSVSVLCFSTSSAVSDMGCTGDGWIQTLSQNGYGP</sequence>
<dbReference type="AlphaFoldDB" id="A0A7S2TBW3"/>
<keyword evidence="1" id="KW-0812">Transmembrane</keyword>
<keyword evidence="1" id="KW-1133">Transmembrane helix</keyword>
<feature type="transmembrane region" description="Helical" evidence="1">
    <location>
        <begin position="12"/>
        <end position="32"/>
    </location>
</feature>
<evidence type="ECO:0000313" key="2">
    <source>
        <dbReference type="EMBL" id="CAD9725071.1"/>
    </source>
</evidence>
<evidence type="ECO:0000256" key="1">
    <source>
        <dbReference type="SAM" id="Phobius"/>
    </source>
</evidence>
<reference evidence="2" key="1">
    <citation type="submission" date="2021-01" db="EMBL/GenBank/DDBJ databases">
        <authorList>
            <person name="Corre E."/>
            <person name="Pelletier E."/>
            <person name="Niang G."/>
            <person name="Scheremetjew M."/>
            <person name="Finn R."/>
            <person name="Kale V."/>
            <person name="Holt S."/>
            <person name="Cochrane G."/>
            <person name="Meng A."/>
            <person name="Brown T."/>
            <person name="Cohen L."/>
        </authorList>
    </citation>
    <scope>NUCLEOTIDE SEQUENCE</scope>
    <source>
        <strain evidence="2">CCCM 845</strain>
    </source>
</reference>
<organism evidence="2">
    <name type="scientific">Prorocentrum micans</name>
    <name type="common">Red tide dinoflagellate</name>
    <dbReference type="NCBI Taxonomy" id="2945"/>
    <lineage>
        <taxon>Eukaryota</taxon>
        <taxon>Sar</taxon>
        <taxon>Alveolata</taxon>
        <taxon>Dinophyceae</taxon>
        <taxon>Prorocentrales</taxon>
        <taxon>Prorocentraceae</taxon>
        <taxon>Prorocentrum</taxon>
    </lineage>
</organism>
<dbReference type="EMBL" id="HBHN01008294">
    <property type="protein sequence ID" value="CAD9725071.1"/>
    <property type="molecule type" value="Transcribed_RNA"/>
</dbReference>